<accession>A0A0P1INV2</accession>
<proteinExistence type="predicted"/>
<evidence type="ECO:0000313" key="1">
    <source>
        <dbReference type="EMBL" id="CUK25186.1"/>
    </source>
</evidence>
<dbReference type="Proteomes" id="UP000051184">
    <property type="component" value="Unassembled WGS sequence"/>
</dbReference>
<evidence type="ECO:0000313" key="2">
    <source>
        <dbReference type="Proteomes" id="UP000051184"/>
    </source>
</evidence>
<sequence length="173" mass="18988">MGLRSKSFSAPPAISFILLHMQPATGLHTSYQNAGFGGCRKCRPIFRLPCIGLFRGDASFFESRLKSARVVTVCVSKSRAAPDLGWASSRSREAIYLSAFDRTVRMARGCESALVLVKANLRFEGRSGAIANSLSLRTLQNQRFCSARTAPTGRALCALPSVRAQRQTIYRRV</sequence>
<protein>
    <submittedName>
        <fullName evidence="1">Uncharacterized protein</fullName>
    </submittedName>
</protein>
<dbReference type="STRING" id="1715691.TA5113_00002"/>
<dbReference type="EMBL" id="CYUE01000008">
    <property type="protein sequence ID" value="CUK25186.1"/>
    <property type="molecule type" value="Genomic_DNA"/>
</dbReference>
<name>A0A0P1INV2_9RHOB</name>
<gene>
    <name evidence="1" type="ORF">TA5114_00977</name>
</gene>
<organism evidence="1 2">
    <name type="scientific">Cognatishimia activa</name>
    <dbReference type="NCBI Taxonomy" id="1715691"/>
    <lineage>
        <taxon>Bacteria</taxon>
        <taxon>Pseudomonadati</taxon>
        <taxon>Pseudomonadota</taxon>
        <taxon>Alphaproteobacteria</taxon>
        <taxon>Rhodobacterales</taxon>
        <taxon>Paracoccaceae</taxon>
        <taxon>Cognatishimia</taxon>
    </lineage>
</organism>
<reference evidence="2" key="1">
    <citation type="submission" date="2015-09" db="EMBL/GenBank/DDBJ databases">
        <authorList>
            <person name="Rodrigo-Torres Lidia"/>
            <person name="Arahal R.David."/>
        </authorList>
    </citation>
    <scope>NUCLEOTIDE SEQUENCE [LARGE SCALE GENOMIC DNA]</scope>
    <source>
        <strain evidence="2">CECT 5114</strain>
    </source>
</reference>
<dbReference type="AlphaFoldDB" id="A0A0P1INV2"/>
<keyword evidence="2" id="KW-1185">Reference proteome</keyword>